<evidence type="ECO:0000313" key="3">
    <source>
        <dbReference type="Proteomes" id="UP000075321"/>
    </source>
</evidence>
<dbReference type="Proteomes" id="UP000075321">
    <property type="component" value="Unassembled WGS sequence"/>
</dbReference>
<proteinExistence type="predicted"/>
<dbReference type="EMBL" id="LTAZ01000016">
    <property type="protein sequence ID" value="KYH24129.1"/>
    <property type="molecule type" value="Genomic_DNA"/>
</dbReference>
<protein>
    <recommendedName>
        <fullName evidence="1">DUF8139 domain-containing protein</fullName>
    </recommendedName>
</protein>
<dbReference type="OrthoDB" id="56871at2157"/>
<dbReference type="AlphaFoldDB" id="A0A151A942"/>
<keyword evidence="3" id="KW-1185">Reference proteome</keyword>
<gene>
    <name evidence="2" type="ORF">HAPAU_37720</name>
</gene>
<name>A0A151A942_9EURY</name>
<dbReference type="Pfam" id="PF26460">
    <property type="entry name" value="DUF8139"/>
    <property type="match status" value="1"/>
</dbReference>
<evidence type="ECO:0000313" key="2">
    <source>
        <dbReference type="EMBL" id="KYH24129.1"/>
    </source>
</evidence>
<feature type="domain" description="DUF8139" evidence="1">
    <location>
        <begin position="4"/>
        <end position="69"/>
    </location>
</feature>
<dbReference type="PATRIC" id="fig|1008153.3.peg.4020"/>
<organism evidence="2 3">
    <name type="scientific">Halalkalicoccus paucihalophilus</name>
    <dbReference type="NCBI Taxonomy" id="1008153"/>
    <lineage>
        <taxon>Archaea</taxon>
        <taxon>Methanobacteriati</taxon>
        <taxon>Methanobacteriota</taxon>
        <taxon>Stenosarchaea group</taxon>
        <taxon>Halobacteria</taxon>
        <taxon>Halobacteriales</taxon>
        <taxon>Halococcaceae</taxon>
        <taxon>Halalkalicoccus</taxon>
    </lineage>
</organism>
<comment type="caution">
    <text evidence="2">The sequence shown here is derived from an EMBL/GenBank/DDBJ whole genome shotgun (WGS) entry which is preliminary data.</text>
</comment>
<sequence length="85" mass="9655">MTLTLGDRVRIDIPDELDPDFNLHSEHAIVPDNDPGRCICGCEVFYKVALEIQELSIEMHPWNMRPPIEPLPPVESHSPDPAERV</sequence>
<dbReference type="InterPro" id="IPR058452">
    <property type="entry name" value="DUF8139"/>
</dbReference>
<reference evidence="2 3" key="1">
    <citation type="submission" date="2016-02" db="EMBL/GenBank/DDBJ databases">
        <title>Genome sequence of Halalkalicoccus paucihalophilus DSM 24557.</title>
        <authorList>
            <person name="Poehlein A."/>
            <person name="Daniel R."/>
        </authorList>
    </citation>
    <scope>NUCLEOTIDE SEQUENCE [LARGE SCALE GENOMIC DNA]</scope>
    <source>
        <strain evidence="2 3">DSM 24557</strain>
    </source>
</reference>
<accession>A0A151A942</accession>
<dbReference type="RefSeq" id="WP_157078548.1">
    <property type="nucleotide sequence ID" value="NZ_LTAZ01000016.1"/>
</dbReference>
<evidence type="ECO:0000259" key="1">
    <source>
        <dbReference type="Pfam" id="PF26460"/>
    </source>
</evidence>